<dbReference type="OrthoDB" id="5495463at2"/>
<comment type="caution">
    <text evidence="2">The sequence shown here is derived from an EMBL/GenBank/DDBJ whole genome shotgun (WGS) entry which is preliminary data.</text>
</comment>
<feature type="transmembrane region" description="Helical" evidence="1">
    <location>
        <begin position="86"/>
        <end position="106"/>
    </location>
</feature>
<reference evidence="2 3" key="1">
    <citation type="submission" date="2019-06" db="EMBL/GenBank/DDBJ databases">
        <title>Sequencing the genomes of 1000 actinobacteria strains.</title>
        <authorList>
            <person name="Klenk H.-P."/>
        </authorList>
    </citation>
    <scope>NUCLEOTIDE SEQUENCE [LARGE SCALE GENOMIC DNA]</scope>
    <source>
        <strain evidence="2 3">DSM 12362</strain>
    </source>
</reference>
<organism evidence="2 3">
    <name type="scientific">Ornithinimicrobium humiphilum</name>
    <dbReference type="NCBI Taxonomy" id="125288"/>
    <lineage>
        <taxon>Bacteria</taxon>
        <taxon>Bacillati</taxon>
        <taxon>Actinomycetota</taxon>
        <taxon>Actinomycetes</taxon>
        <taxon>Micrococcales</taxon>
        <taxon>Ornithinimicrobiaceae</taxon>
        <taxon>Ornithinimicrobium</taxon>
    </lineage>
</organism>
<keyword evidence="1" id="KW-0812">Transmembrane</keyword>
<dbReference type="AlphaFoldDB" id="A0A543KRB5"/>
<gene>
    <name evidence="2" type="ORF">FB476_2537</name>
</gene>
<dbReference type="EMBL" id="VFPU01000001">
    <property type="protein sequence ID" value="TQM97617.1"/>
    <property type="molecule type" value="Genomic_DNA"/>
</dbReference>
<feature type="transmembrane region" description="Helical" evidence="1">
    <location>
        <begin position="199"/>
        <end position="218"/>
    </location>
</feature>
<feature type="transmembrane region" description="Helical" evidence="1">
    <location>
        <begin position="265"/>
        <end position="286"/>
    </location>
</feature>
<name>A0A543KRB5_9MICO</name>
<keyword evidence="1" id="KW-0472">Membrane</keyword>
<feature type="transmembrane region" description="Helical" evidence="1">
    <location>
        <begin position="127"/>
        <end position="150"/>
    </location>
</feature>
<protein>
    <submittedName>
        <fullName evidence="2">ABC-2 type transport system permease protein</fullName>
    </submittedName>
</protein>
<evidence type="ECO:0000313" key="3">
    <source>
        <dbReference type="Proteomes" id="UP000315133"/>
    </source>
</evidence>
<proteinExistence type="predicted"/>
<evidence type="ECO:0000256" key="1">
    <source>
        <dbReference type="SAM" id="Phobius"/>
    </source>
</evidence>
<keyword evidence="1" id="KW-1133">Transmembrane helix</keyword>
<keyword evidence="3" id="KW-1185">Reference proteome</keyword>
<feature type="transmembrane region" description="Helical" evidence="1">
    <location>
        <begin position="170"/>
        <end position="192"/>
    </location>
</feature>
<dbReference type="Proteomes" id="UP000315133">
    <property type="component" value="Unassembled WGS sequence"/>
</dbReference>
<evidence type="ECO:0000313" key="2">
    <source>
        <dbReference type="EMBL" id="TQM97617.1"/>
    </source>
</evidence>
<dbReference type="RefSeq" id="WP_141819309.1">
    <property type="nucleotide sequence ID" value="NZ_BAAAIL010000001.1"/>
</dbReference>
<feature type="transmembrane region" description="Helical" evidence="1">
    <location>
        <begin position="51"/>
        <end position="74"/>
    </location>
</feature>
<accession>A0A543KRB5</accession>
<sequence>MTADQGAGVIHDLGYRPYRGPRVGRRGIILSLLRHGALSTFGFGRSGRAKVLPFALLVMALVPAIVLVGIISFLGLDSELLNYAGYQQMTSLFVILFVAAQSPVLFTRDLRSGVISLYLARPLGPTAFALVRWASLVLAILAFVVTPLVIMYVGGLAAGAKASEETPRWLVGMAGAVLLAVLLATVGAVVSCLTNRRGLAIGGSIVVLLFGLGVTAVLQEVGREQGADTAATWLGLLSPFVLVDAVQTGLGGATSSFEAPPDDRLTAALMVLVALAAVALGLTFLVRRYRGKGAR</sequence>